<gene>
    <name evidence="2" type="ORF">GCM10022204_20120</name>
</gene>
<protein>
    <submittedName>
        <fullName evidence="2">Amino acid deaminase/aldolase</fullName>
    </submittedName>
</protein>
<dbReference type="InterPro" id="IPR042208">
    <property type="entry name" value="D-ser_dehydrat-like_sf"/>
</dbReference>
<evidence type="ECO:0000259" key="1">
    <source>
        <dbReference type="Pfam" id="PF01168"/>
    </source>
</evidence>
<evidence type="ECO:0000313" key="2">
    <source>
        <dbReference type="EMBL" id="GAA3702933.1"/>
    </source>
</evidence>
<dbReference type="InterPro" id="IPR001608">
    <property type="entry name" value="Ala_racemase_N"/>
</dbReference>
<dbReference type="Gene3D" id="3.20.20.10">
    <property type="entry name" value="Alanine racemase"/>
    <property type="match status" value="1"/>
</dbReference>
<proteinExistence type="predicted"/>
<dbReference type="Proteomes" id="UP001500051">
    <property type="component" value="Unassembled WGS sequence"/>
</dbReference>
<name>A0ABP7DDV5_9ACTN</name>
<dbReference type="SUPFAM" id="SSF51419">
    <property type="entry name" value="PLP-binding barrel"/>
    <property type="match status" value="1"/>
</dbReference>
<reference evidence="3" key="1">
    <citation type="journal article" date="2019" name="Int. J. Syst. Evol. Microbiol.">
        <title>The Global Catalogue of Microorganisms (GCM) 10K type strain sequencing project: providing services to taxonomists for standard genome sequencing and annotation.</title>
        <authorList>
            <consortium name="The Broad Institute Genomics Platform"/>
            <consortium name="The Broad Institute Genome Sequencing Center for Infectious Disease"/>
            <person name="Wu L."/>
            <person name="Ma J."/>
        </authorList>
    </citation>
    <scope>NUCLEOTIDE SEQUENCE [LARGE SCALE GENOMIC DNA]</scope>
    <source>
        <strain evidence="3">JCM 16548</strain>
    </source>
</reference>
<organism evidence="2 3">
    <name type="scientific">Microlunatus aurantiacus</name>
    <dbReference type="NCBI Taxonomy" id="446786"/>
    <lineage>
        <taxon>Bacteria</taxon>
        <taxon>Bacillati</taxon>
        <taxon>Actinomycetota</taxon>
        <taxon>Actinomycetes</taxon>
        <taxon>Propionibacteriales</taxon>
        <taxon>Propionibacteriaceae</taxon>
        <taxon>Microlunatus</taxon>
    </lineage>
</organism>
<dbReference type="Gene3D" id="2.40.37.20">
    <property type="entry name" value="D-serine dehydratase-like domain"/>
    <property type="match status" value="1"/>
</dbReference>
<dbReference type="PANTHER" id="PTHR28004">
    <property type="entry name" value="ZGC:162816-RELATED"/>
    <property type="match status" value="1"/>
</dbReference>
<comment type="caution">
    <text evidence="2">The sequence shown here is derived from an EMBL/GenBank/DDBJ whole genome shotgun (WGS) entry which is preliminary data.</text>
</comment>
<dbReference type="InterPro" id="IPR051466">
    <property type="entry name" value="D-amino_acid_metab_enzyme"/>
</dbReference>
<keyword evidence="3" id="KW-1185">Reference proteome</keyword>
<dbReference type="EMBL" id="BAAAYX010000004">
    <property type="protein sequence ID" value="GAA3702933.1"/>
    <property type="molecule type" value="Genomic_DNA"/>
</dbReference>
<accession>A0ABP7DDV5</accession>
<dbReference type="RefSeq" id="WP_344812195.1">
    <property type="nucleotide sequence ID" value="NZ_BAAAYX010000004.1"/>
</dbReference>
<feature type="domain" description="Alanine racemase N-terminal" evidence="1">
    <location>
        <begin position="28"/>
        <end position="270"/>
    </location>
</feature>
<dbReference type="Pfam" id="PF01168">
    <property type="entry name" value="Ala_racemase_N"/>
    <property type="match status" value="1"/>
</dbReference>
<sequence>MASVPVAPLDLGPLAAATEGLTTPYAAVDLDAFDANVTDMTARAHGLPIRLASKSLRCRTLMDRALTGAGGASGPGFRGVLAYSVVEALWLARHSHGDVVVGYPTIDLDALTELGQDPALAAAVTVMVDSRAHLDLIDRAAPVHPIRVAIDIDASLRLGPLHLGVRRSPVHTPTQAADLARQISRRDSARLVGLMLYDAQIAGLPDASAAVRLVKRASEAELARRRAAVVAAVQPYADLELVNGGGTGSLHLTSGDGQLTELAGGSGLYGPTLFDGYRAFTPRPAMVFATSVVRRPSPGHATVYSGGYVASGPPGRSRVPTPVWPRRLELLGSEAAGEVQTPLAGPGAAGLQIGDRVFFRHAKAGEACERFDRIHLVRGGELVDTVPTYRGEGMNFG</sequence>
<evidence type="ECO:0000313" key="3">
    <source>
        <dbReference type="Proteomes" id="UP001500051"/>
    </source>
</evidence>
<dbReference type="PANTHER" id="PTHR28004:SF2">
    <property type="entry name" value="D-SERINE DEHYDRATASE"/>
    <property type="match status" value="1"/>
</dbReference>
<dbReference type="InterPro" id="IPR029066">
    <property type="entry name" value="PLP-binding_barrel"/>
</dbReference>